<dbReference type="Proteomes" id="UP001516400">
    <property type="component" value="Unassembled WGS sequence"/>
</dbReference>
<comment type="caution">
    <text evidence="1">The sequence shown here is derived from an EMBL/GenBank/DDBJ whole genome shotgun (WGS) entry which is preliminary data.</text>
</comment>
<gene>
    <name evidence="1" type="ORF">HHI36_008856</name>
</gene>
<sequence length="172" mass="20467">MSWDVLPTAVDVEGNWLKFSNEITKLVDSHRRNIPTIRYPLIPWITSEIEKQIKRKKNLWQKYLRYRSDIDYNDHRRLSNELRMKIRNGKNTYESDIVNSKNPKKIFKYVRSHLSSKVQNPQIRITDGVISNDDDKIANNVFHESYTDEPNIQPPQVDLCPRTMYSIHDKIP</sequence>
<accession>A0ABD2MU61</accession>
<evidence type="ECO:0000313" key="2">
    <source>
        <dbReference type="Proteomes" id="UP001516400"/>
    </source>
</evidence>
<keyword evidence="2" id="KW-1185">Reference proteome</keyword>
<dbReference type="EMBL" id="JABFTP020000021">
    <property type="protein sequence ID" value="KAL3269797.1"/>
    <property type="molecule type" value="Genomic_DNA"/>
</dbReference>
<evidence type="ECO:0000313" key="1">
    <source>
        <dbReference type="EMBL" id="KAL3269797.1"/>
    </source>
</evidence>
<reference evidence="1 2" key="1">
    <citation type="journal article" date="2021" name="BMC Biol.">
        <title>Horizontally acquired antibacterial genes associated with adaptive radiation of ladybird beetles.</title>
        <authorList>
            <person name="Li H.S."/>
            <person name="Tang X.F."/>
            <person name="Huang Y.H."/>
            <person name="Xu Z.Y."/>
            <person name="Chen M.L."/>
            <person name="Du X.Y."/>
            <person name="Qiu B.Y."/>
            <person name="Chen P.T."/>
            <person name="Zhang W."/>
            <person name="Slipinski A."/>
            <person name="Escalona H.E."/>
            <person name="Waterhouse R.M."/>
            <person name="Zwick A."/>
            <person name="Pang H."/>
        </authorList>
    </citation>
    <scope>NUCLEOTIDE SEQUENCE [LARGE SCALE GENOMIC DNA]</scope>
    <source>
        <strain evidence="1">SYSU2018</strain>
    </source>
</reference>
<organism evidence="1 2">
    <name type="scientific">Cryptolaemus montrouzieri</name>
    <dbReference type="NCBI Taxonomy" id="559131"/>
    <lineage>
        <taxon>Eukaryota</taxon>
        <taxon>Metazoa</taxon>
        <taxon>Ecdysozoa</taxon>
        <taxon>Arthropoda</taxon>
        <taxon>Hexapoda</taxon>
        <taxon>Insecta</taxon>
        <taxon>Pterygota</taxon>
        <taxon>Neoptera</taxon>
        <taxon>Endopterygota</taxon>
        <taxon>Coleoptera</taxon>
        <taxon>Polyphaga</taxon>
        <taxon>Cucujiformia</taxon>
        <taxon>Coccinelloidea</taxon>
        <taxon>Coccinellidae</taxon>
        <taxon>Scymninae</taxon>
        <taxon>Scymnini</taxon>
        <taxon>Cryptolaemus</taxon>
    </lineage>
</organism>
<name>A0ABD2MU61_9CUCU</name>
<dbReference type="AlphaFoldDB" id="A0ABD2MU61"/>
<proteinExistence type="predicted"/>
<protein>
    <submittedName>
        <fullName evidence="1">Uncharacterized protein</fullName>
    </submittedName>
</protein>